<organism evidence="1 2">
    <name type="scientific">Trypanosoma vivax (strain Y486)</name>
    <dbReference type="NCBI Taxonomy" id="1055687"/>
    <lineage>
        <taxon>Eukaryota</taxon>
        <taxon>Discoba</taxon>
        <taxon>Euglenozoa</taxon>
        <taxon>Kinetoplastea</taxon>
        <taxon>Metakinetoplastina</taxon>
        <taxon>Trypanosomatida</taxon>
        <taxon>Trypanosomatidae</taxon>
        <taxon>Trypanosoma</taxon>
        <taxon>Duttonella</taxon>
    </lineage>
</organism>
<dbReference type="EMBL" id="CAEX01007673">
    <property type="protein sequence ID" value="CCD21426.1"/>
    <property type="molecule type" value="Genomic_DNA"/>
</dbReference>
<dbReference type="Proteomes" id="UP000009027">
    <property type="component" value="Unassembled WGS sequence"/>
</dbReference>
<dbReference type="AlphaFoldDB" id="F9WV25"/>
<protein>
    <submittedName>
        <fullName evidence="1">Uncharacterized protein</fullName>
    </submittedName>
</protein>
<reference evidence="1 2" key="1">
    <citation type="journal article" date="2012" name="Proc. Natl. Acad. Sci. U.S.A.">
        <title>Antigenic diversity is generated by distinct evolutionary mechanisms in African trypanosome species.</title>
        <authorList>
            <person name="Jackson A.P."/>
            <person name="Berry A."/>
            <person name="Aslett M."/>
            <person name="Allison H.C."/>
            <person name="Burton P."/>
            <person name="Vavrova-Anderson J."/>
            <person name="Brown R."/>
            <person name="Browne H."/>
            <person name="Corton N."/>
            <person name="Hauser H."/>
            <person name="Gamble J."/>
            <person name="Gilderthorp R."/>
            <person name="Marcello L."/>
            <person name="McQuillan J."/>
            <person name="Otto T.D."/>
            <person name="Quail M.A."/>
            <person name="Sanders M.J."/>
            <person name="van Tonder A."/>
            <person name="Ginger M.L."/>
            <person name="Field M.C."/>
            <person name="Barry J.D."/>
            <person name="Hertz-Fowler C."/>
            <person name="Berriman M."/>
        </authorList>
    </citation>
    <scope>NUCLEOTIDE SEQUENCE</scope>
    <source>
        <strain evidence="1 2">Y486</strain>
    </source>
</reference>
<sequence>MAFELPKGGDFTRAFEAARECFQNEWRGLEEGRSALFQQCEAPQLQIREERQYMQAHCSAANGENNGPRQRICQLEGQIQHMLEGIKSPQETYGALAAESGHLKAGGSKRP</sequence>
<gene>
    <name evidence="1" type="ORF">TvY486_0043280</name>
</gene>
<proteinExistence type="predicted"/>
<name>F9WV25_TRYVY</name>
<keyword evidence="2" id="KW-1185">Reference proteome</keyword>
<accession>F9WV25</accession>
<dbReference type="VEuPathDB" id="TriTrypDB:TvY486_0043280"/>
<evidence type="ECO:0000313" key="1">
    <source>
        <dbReference type="EMBL" id="CCD21426.1"/>
    </source>
</evidence>
<evidence type="ECO:0000313" key="2">
    <source>
        <dbReference type="Proteomes" id="UP000009027"/>
    </source>
</evidence>